<name>A0AA49JCE0_9BACT</name>
<sequence length="110" mass="12466">MKRFAWIKVCFLLAFVAQLLMAEGLYASDLPAPDRDHHPKQAGVQKNVSNKALYIDMSPQLVLTTFLFYWIAKAFTLISATSIHYQNCQAFFVNPSSFNSYYTHLSALAP</sequence>
<organism evidence="2">
    <name type="scientific">Roseihalotalea indica</name>
    <dbReference type="NCBI Taxonomy" id="2867963"/>
    <lineage>
        <taxon>Bacteria</taxon>
        <taxon>Pseudomonadati</taxon>
        <taxon>Bacteroidota</taxon>
        <taxon>Cytophagia</taxon>
        <taxon>Cytophagales</taxon>
        <taxon>Catalimonadaceae</taxon>
        <taxon>Roseihalotalea</taxon>
    </lineage>
</organism>
<protein>
    <submittedName>
        <fullName evidence="2">Uncharacterized protein</fullName>
    </submittedName>
</protein>
<dbReference type="AlphaFoldDB" id="A0AA49JCE0"/>
<feature type="signal peptide" evidence="1">
    <location>
        <begin position="1"/>
        <end position="27"/>
    </location>
</feature>
<evidence type="ECO:0000256" key="1">
    <source>
        <dbReference type="SAM" id="SignalP"/>
    </source>
</evidence>
<feature type="chain" id="PRO_5041216660" evidence="1">
    <location>
        <begin position="28"/>
        <end position="110"/>
    </location>
</feature>
<gene>
    <name evidence="2" type="ORF">K4G66_24690</name>
</gene>
<keyword evidence="1" id="KW-0732">Signal</keyword>
<accession>A0AA49JCE0</accession>
<evidence type="ECO:0000313" key="2">
    <source>
        <dbReference type="EMBL" id="WKN35573.1"/>
    </source>
</evidence>
<reference evidence="2" key="2">
    <citation type="journal article" date="2024" name="Antonie Van Leeuwenhoek">
        <title>Roseihalotalea indica gen. nov., sp. nov., a halophilic Bacteroidetes from mesopelagic Southwest Indian Ocean with higher carbohydrate metabolic potential.</title>
        <authorList>
            <person name="Chen B."/>
            <person name="Zhang M."/>
            <person name="Lin D."/>
            <person name="Ye J."/>
            <person name="Tang K."/>
        </authorList>
    </citation>
    <scope>NUCLEOTIDE SEQUENCE</scope>
    <source>
        <strain evidence="2">TK19036</strain>
    </source>
</reference>
<dbReference type="EMBL" id="CP120682">
    <property type="protein sequence ID" value="WKN35573.1"/>
    <property type="molecule type" value="Genomic_DNA"/>
</dbReference>
<proteinExistence type="predicted"/>
<reference evidence="2" key="1">
    <citation type="journal article" date="2023" name="Comput. Struct. Biotechnol. J.">
        <title>Discovery of a novel marine Bacteroidetes with a rich repertoire of carbohydrate-active enzymes.</title>
        <authorList>
            <person name="Chen B."/>
            <person name="Liu G."/>
            <person name="Chen Q."/>
            <person name="Wang H."/>
            <person name="Liu L."/>
            <person name="Tang K."/>
        </authorList>
    </citation>
    <scope>NUCLEOTIDE SEQUENCE</scope>
    <source>
        <strain evidence="2">TK19036</strain>
    </source>
</reference>